<dbReference type="AlphaFoldDB" id="A0A812NYD0"/>
<dbReference type="EMBL" id="CAJNDS010002111">
    <property type="protein sequence ID" value="CAE7333221.1"/>
    <property type="molecule type" value="Genomic_DNA"/>
</dbReference>
<evidence type="ECO:0000313" key="3">
    <source>
        <dbReference type="Proteomes" id="UP000604046"/>
    </source>
</evidence>
<comment type="caution">
    <text evidence="2">The sequence shown here is derived from an EMBL/GenBank/DDBJ whole genome shotgun (WGS) entry which is preliminary data.</text>
</comment>
<feature type="transmembrane region" description="Helical" evidence="1">
    <location>
        <begin position="49"/>
        <end position="73"/>
    </location>
</feature>
<keyword evidence="3" id="KW-1185">Reference proteome</keyword>
<sequence>MGQGFLLAQVCVHHICQLLLVLGFIYTIIYDCETWSGMQGTGAFPKTSLSLACAILFLCFASCCILHHCVHVPLTPSVAWHALRAFQFLAYLAMLLLSAGFACLKERPKSCGNP</sequence>
<feature type="transmembrane region" description="Helical" evidence="1">
    <location>
        <begin position="6"/>
        <end position="29"/>
    </location>
</feature>
<reference evidence="2" key="1">
    <citation type="submission" date="2021-02" db="EMBL/GenBank/DDBJ databases">
        <authorList>
            <person name="Dougan E. K."/>
            <person name="Rhodes N."/>
            <person name="Thang M."/>
            <person name="Chan C."/>
        </authorList>
    </citation>
    <scope>NUCLEOTIDE SEQUENCE</scope>
</reference>
<evidence type="ECO:0000256" key="1">
    <source>
        <dbReference type="SAM" id="Phobius"/>
    </source>
</evidence>
<proteinExistence type="predicted"/>
<dbReference type="Proteomes" id="UP000604046">
    <property type="component" value="Unassembled WGS sequence"/>
</dbReference>
<name>A0A812NYD0_9DINO</name>
<protein>
    <submittedName>
        <fullName evidence="2">Uncharacterized protein</fullName>
    </submittedName>
</protein>
<organism evidence="2 3">
    <name type="scientific">Symbiodinium natans</name>
    <dbReference type="NCBI Taxonomy" id="878477"/>
    <lineage>
        <taxon>Eukaryota</taxon>
        <taxon>Sar</taxon>
        <taxon>Alveolata</taxon>
        <taxon>Dinophyceae</taxon>
        <taxon>Suessiales</taxon>
        <taxon>Symbiodiniaceae</taxon>
        <taxon>Symbiodinium</taxon>
    </lineage>
</organism>
<keyword evidence="1" id="KW-0472">Membrane</keyword>
<keyword evidence="1" id="KW-0812">Transmembrane</keyword>
<keyword evidence="1" id="KW-1133">Transmembrane helix</keyword>
<feature type="transmembrane region" description="Helical" evidence="1">
    <location>
        <begin position="85"/>
        <end position="104"/>
    </location>
</feature>
<accession>A0A812NYD0</accession>
<gene>
    <name evidence="2" type="ORF">SNAT2548_LOCUS17430</name>
</gene>
<evidence type="ECO:0000313" key="2">
    <source>
        <dbReference type="EMBL" id="CAE7333221.1"/>
    </source>
</evidence>